<dbReference type="InterPro" id="IPR017496">
    <property type="entry name" value="Photo_alph_chp2"/>
</dbReference>
<sequence>MAEHALPALYTVFVWWFATGLILLLDGLRPETFRWSMGGATALLAAACWGLASSAADSSPTGAYVAFTCALAAWGWVELSFLTGWLTGPRKAPLEPGIGGWPRFFAALGAVLWHELAILAGVALVAALTWGGPNQIGTGTFLVLAAMRLSAKLNVFLGVRNLAESFLPDHLSHLRSFFRRRRANALFPFSVAGSTIACALLFGEALTPDADAFRAVGFTLLGTLMALAVLEHWFMVLPLPFEALWRWALRVRPRGASPSGRKMARFDADHGTVAPFPVSFRMRVAASPGAAAVPRTTLGRSEAT</sequence>
<organism evidence="2 3">
    <name type="scientific">Craurococcus roseus</name>
    <dbReference type="NCBI Taxonomy" id="77585"/>
    <lineage>
        <taxon>Bacteria</taxon>
        <taxon>Pseudomonadati</taxon>
        <taxon>Pseudomonadota</taxon>
        <taxon>Alphaproteobacteria</taxon>
        <taxon>Acetobacterales</taxon>
        <taxon>Acetobacteraceae</taxon>
        <taxon>Craurococcus</taxon>
    </lineage>
</organism>
<evidence type="ECO:0000313" key="2">
    <source>
        <dbReference type="EMBL" id="GAA0607679.1"/>
    </source>
</evidence>
<keyword evidence="3" id="KW-1185">Reference proteome</keyword>
<dbReference type="NCBIfam" id="TIGR03055">
    <property type="entry name" value="photo_alph_chp2"/>
    <property type="match status" value="1"/>
</dbReference>
<feature type="transmembrane region" description="Helical" evidence="1">
    <location>
        <begin position="184"/>
        <end position="203"/>
    </location>
</feature>
<dbReference type="Pfam" id="PF12291">
    <property type="entry name" value="DUF3623"/>
    <property type="match status" value="1"/>
</dbReference>
<keyword evidence="1" id="KW-1133">Transmembrane helix</keyword>
<feature type="transmembrane region" description="Helical" evidence="1">
    <location>
        <begin position="37"/>
        <end position="56"/>
    </location>
</feature>
<dbReference type="Proteomes" id="UP001501588">
    <property type="component" value="Unassembled WGS sequence"/>
</dbReference>
<dbReference type="EMBL" id="BAAAFZ010000120">
    <property type="protein sequence ID" value="GAA0607679.1"/>
    <property type="molecule type" value="Genomic_DNA"/>
</dbReference>
<feature type="transmembrane region" description="Helical" evidence="1">
    <location>
        <begin position="215"/>
        <end position="237"/>
    </location>
</feature>
<dbReference type="RefSeq" id="WP_343898269.1">
    <property type="nucleotide sequence ID" value="NZ_BAAAFZ010000120.1"/>
</dbReference>
<feature type="transmembrane region" description="Helical" evidence="1">
    <location>
        <begin position="6"/>
        <end position="25"/>
    </location>
</feature>
<accession>A0ABP3RHC2</accession>
<evidence type="ECO:0000313" key="3">
    <source>
        <dbReference type="Proteomes" id="UP001501588"/>
    </source>
</evidence>
<name>A0ABP3RHC2_9PROT</name>
<gene>
    <name evidence="2" type="primary">puhE</name>
    <name evidence="2" type="ORF">GCM10009416_50790</name>
</gene>
<keyword evidence="1" id="KW-0812">Transmembrane</keyword>
<proteinExistence type="predicted"/>
<comment type="caution">
    <text evidence="2">The sequence shown here is derived from an EMBL/GenBank/DDBJ whole genome shotgun (WGS) entry which is preliminary data.</text>
</comment>
<feature type="transmembrane region" description="Helical" evidence="1">
    <location>
        <begin position="62"/>
        <end position="83"/>
    </location>
</feature>
<reference evidence="3" key="1">
    <citation type="journal article" date="2019" name="Int. J. Syst. Evol. Microbiol.">
        <title>The Global Catalogue of Microorganisms (GCM) 10K type strain sequencing project: providing services to taxonomists for standard genome sequencing and annotation.</title>
        <authorList>
            <consortium name="The Broad Institute Genomics Platform"/>
            <consortium name="The Broad Institute Genome Sequencing Center for Infectious Disease"/>
            <person name="Wu L."/>
            <person name="Ma J."/>
        </authorList>
    </citation>
    <scope>NUCLEOTIDE SEQUENCE [LARGE SCALE GENOMIC DNA]</scope>
    <source>
        <strain evidence="3">JCM 9933</strain>
    </source>
</reference>
<keyword evidence="1" id="KW-0472">Membrane</keyword>
<feature type="transmembrane region" description="Helical" evidence="1">
    <location>
        <begin position="104"/>
        <end position="129"/>
    </location>
</feature>
<evidence type="ECO:0000256" key="1">
    <source>
        <dbReference type="SAM" id="Phobius"/>
    </source>
</evidence>
<protein>
    <submittedName>
        <fullName evidence="2">Photosynthetic complex assembly protein PuhE</fullName>
    </submittedName>
</protein>